<dbReference type="InterPro" id="IPR006568">
    <property type="entry name" value="PSP_pro-rich"/>
</dbReference>
<dbReference type="SMART" id="SM00581">
    <property type="entry name" value="PSP"/>
    <property type="match status" value="1"/>
</dbReference>
<keyword evidence="3" id="KW-0863">Zinc-finger</keyword>
<dbReference type="OrthoDB" id="8026949at2759"/>
<gene>
    <name evidence="7" type="primary">ZCCHC8</name>
    <name evidence="7" type="ORF">A0J61_08888</name>
</gene>
<dbReference type="AlphaFoldDB" id="A0A1C7N225"/>
<evidence type="ECO:0000313" key="7">
    <source>
        <dbReference type="EMBL" id="OBZ83061.1"/>
    </source>
</evidence>
<dbReference type="InParanoid" id="A0A1C7N225"/>
<keyword evidence="4" id="KW-0862">Zinc</keyword>
<evidence type="ECO:0000256" key="3">
    <source>
        <dbReference type="ARBA" id="ARBA00022771"/>
    </source>
</evidence>
<dbReference type="Proteomes" id="UP000093000">
    <property type="component" value="Unassembled WGS sequence"/>
</dbReference>
<dbReference type="Pfam" id="PF04046">
    <property type="entry name" value="PSP"/>
    <property type="match status" value="1"/>
</dbReference>
<evidence type="ECO:0000256" key="2">
    <source>
        <dbReference type="ARBA" id="ARBA00022723"/>
    </source>
</evidence>
<proteinExistence type="predicted"/>
<dbReference type="GO" id="GO:0008270">
    <property type="term" value="F:zinc ion binding"/>
    <property type="evidence" value="ECO:0007669"/>
    <property type="project" value="UniProtKB-KW"/>
</dbReference>
<evidence type="ECO:0000256" key="4">
    <source>
        <dbReference type="ARBA" id="ARBA00022833"/>
    </source>
</evidence>
<dbReference type="EMBL" id="LUGH01000729">
    <property type="protein sequence ID" value="OBZ83061.1"/>
    <property type="molecule type" value="Genomic_DNA"/>
</dbReference>
<comment type="caution">
    <text evidence="7">The sequence shown here is derived from an EMBL/GenBank/DDBJ whole genome shotgun (WGS) entry which is preliminary data.</text>
</comment>
<keyword evidence="2" id="KW-0479">Metal-binding</keyword>
<dbReference type="GO" id="GO:0071013">
    <property type="term" value="C:catalytic step 2 spliceosome"/>
    <property type="evidence" value="ECO:0007669"/>
    <property type="project" value="TreeGrafter"/>
</dbReference>
<comment type="subcellular location">
    <subcellularLocation>
        <location evidence="1">Nucleus</location>
    </subcellularLocation>
</comment>
<evidence type="ECO:0000259" key="6">
    <source>
        <dbReference type="SMART" id="SM00581"/>
    </source>
</evidence>
<organism evidence="7 8">
    <name type="scientific">Choanephora cucurbitarum</name>
    <dbReference type="NCBI Taxonomy" id="101091"/>
    <lineage>
        <taxon>Eukaryota</taxon>
        <taxon>Fungi</taxon>
        <taxon>Fungi incertae sedis</taxon>
        <taxon>Mucoromycota</taxon>
        <taxon>Mucoromycotina</taxon>
        <taxon>Mucoromycetes</taxon>
        <taxon>Mucorales</taxon>
        <taxon>Mucorineae</taxon>
        <taxon>Choanephoraceae</taxon>
        <taxon>Choanephoroideae</taxon>
        <taxon>Choanephora</taxon>
    </lineage>
</organism>
<dbReference type="STRING" id="101091.A0A1C7N225"/>
<feature type="domain" description="PSP proline-rich" evidence="6">
    <location>
        <begin position="212"/>
        <end position="262"/>
    </location>
</feature>
<dbReference type="InterPro" id="IPR052115">
    <property type="entry name" value="NEXT_complex_subunit_ZCCHC8"/>
</dbReference>
<protein>
    <submittedName>
        <fullName evidence="7">Zinc finger CCHC domain-containing protein 8</fullName>
    </submittedName>
</protein>
<dbReference type="GO" id="GO:0003723">
    <property type="term" value="F:RNA binding"/>
    <property type="evidence" value="ECO:0007669"/>
    <property type="project" value="TreeGrafter"/>
</dbReference>
<keyword evidence="5" id="KW-0539">Nucleus</keyword>
<dbReference type="PANTHER" id="PTHR13316:SF0">
    <property type="entry name" value="ZINC FINGER CCHC DOMAIN-CONTAINING PROTEIN 8"/>
    <property type="match status" value="1"/>
</dbReference>
<sequence length="382" mass="45070">MSLLRQQALDSLYNVLKTPDKYGDKFLVRITETPKDGLVSLDLLRNMAVVLNQYPVEYLAHCIPLDRQNRFTWNSDFSRVGLKELAHFFETNPYGFMQPEDQDQGDVFDEVLPVLYDHGKFYIDNEHTRFQAQDDEKKRSVYQYDLLDIEPLGKRNFDDLYLANTGAECFNCGSTEHGVSNCPLPKNMSRISRKKRELRENHARSLFNSPLLLHFEPGRLSDNLKEALGILKNREEPPYYANMRYYGYPPGYMKREDDPILKIYDGNGNEEEVPNTDKHIFFDSSHNKQTVEYPGLNLSSTQQDIDWHCQQQLNDYYQQLNAYQQQLDYQQQWEDYWRNQTWQWEEYNQNNSISYTPLTNKQTIITDDQSVDMDLSSDEDDS</sequence>
<accession>A0A1C7N225</accession>
<keyword evidence="8" id="KW-1185">Reference proteome</keyword>
<name>A0A1C7N225_9FUNG</name>
<evidence type="ECO:0000256" key="1">
    <source>
        <dbReference type="ARBA" id="ARBA00004123"/>
    </source>
</evidence>
<dbReference type="PANTHER" id="PTHR13316">
    <property type="entry name" value="ZINC FINGER, CCHC DOMAIN CONTAINING 8"/>
    <property type="match status" value="1"/>
</dbReference>
<evidence type="ECO:0000256" key="5">
    <source>
        <dbReference type="ARBA" id="ARBA00023242"/>
    </source>
</evidence>
<evidence type="ECO:0000313" key="8">
    <source>
        <dbReference type="Proteomes" id="UP000093000"/>
    </source>
</evidence>
<reference evidence="7 8" key="1">
    <citation type="submission" date="2016-03" db="EMBL/GenBank/DDBJ databases">
        <title>Choanephora cucurbitarum.</title>
        <authorList>
            <person name="Min B."/>
            <person name="Park H."/>
            <person name="Park J.-H."/>
            <person name="Shin H.-D."/>
            <person name="Choi I.-G."/>
        </authorList>
    </citation>
    <scope>NUCLEOTIDE SEQUENCE [LARGE SCALE GENOMIC DNA]</scope>
    <source>
        <strain evidence="7 8">KUS-F28377</strain>
    </source>
</reference>